<dbReference type="PANTHER" id="PTHR30561:SF9">
    <property type="entry name" value="4-AMINO-4-DEOXY-L-ARABINOSE-PHOSPHOUNDECAPRENOL FLIPPASE SUBUNIT ARNF-RELATED"/>
    <property type="match status" value="1"/>
</dbReference>
<evidence type="ECO:0000256" key="5">
    <source>
        <dbReference type="ARBA" id="ARBA00023136"/>
    </source>
</evidence>
<dbReference type="PANTHER" id="PTHR30561">
    <property type="entry name" value="SMR FAMILY PROTON-DEPENDENT DRUG EFFLUX TRANSPORTER SUGE"/>
    <property type="match status" value="1"/>
</dbReference>
<evidence type="ECO:0000256" key="7">
    <source>
        <dbReference type="SAM" id="Phobius"/>
    </source>
</evidence>
<dbReference type="GeneID" id="58726011"/>
<dbReference type="RefSeq" id="WP_011319961.1">
    <property type="nucleotide sequence ID" value="NZ_JACKZP010000037.1"/>
</dbReference>
<name>A0ABR6S8A5_ANAVA</name>
<dbReference type="Proteomes" id="UP000570851">
    <property type="component" value="Unassembled WGS sequence"/>
</dbReference>
<comment type="similarity">
    <text evidence="6">Belongs to the drug/metabolite transporter (DMT) superfamily. Small multidrug resistance (SMR) (TC 2.A.7.1) family.</text>
</comment>
<feature type="transmembrane region" description="Helical" evidence="7">
    <location>
        <begin position="63"/>
        <end position="84"/>
    </location>
</feature>
<evidence type="ECO:0000256" key="2">
    <source>
        <dbReference type="ARBA" id="ARBA00022475"/>
    </source>
</evidence>
<dbReference type="EMBL" id="JACKZP010000037">
    <property type="protein sequence ID" value="MBC1302590.1"/>
    <property type="molecule type" value="Genomic_DNA"/>
</dbReference>
<comment type="caution">
    <text evidence="8">The sequence shown here is derived from an EMBL/GenBank/DDBJ whole genome shotgun (WGS) entry which is preliminary data.</text>
</comment>
<keyword evidence="2" id="KW-1003">Cell membrane</keyword>
<keyword evidence="9" id="KW-1185">Reference proteome</keyword>
<keyword evidence="3 6" id="KW-0812">Transmembrane</keyword>
<evidence type="ECO:0000313" key="9">
    <source>
        <dbReference type="Proteomes" id="UP000570851"/>
    </source>
</evidence>
<dbReference type="InterPro" id="IPR037185">
    <property type="entry name" value="EmrE-like"/>
</dbReference>
<evidence type="ECO:0000256" key="3">
    <source>
        <dbReference type="ARBA" id="ARBA00022692"/>
    </source>
</evidence>
<dbReference type="InterPro" id="IPR045324">
    <property type="entry name" value="Small_multidrug_res"/>
</dbReference>
<dbReference type="Gene3D" id="1.10.3730.20">
    <property type="match status" value="1"/>
</dbReference>
<feature type="transmembrane region" description="Helical" evidence="7">
    <location>
        <begin position="37"/>
        <end position="56"/>
    </location>
</feature>
<dbReference type="InterPro" id="IPR000390">
    <property type="entry name" value="Small_drug/metabolite_transptr"/>
</dbReference>
<sequence>MNNPIIFALLILTTVGLNTLAQTLLKLGAGQNPLNLYLIGGICCYGLSTIFYVLVLGKLNLSIAYPLVIGLTIVLTTIAGAVVLREKVLVSQWIGIGLLLSGISAIALAKPS</sequence>
<evidence type="ECO:0000313" key="8">
    <source>
        <dbReference type="EMBL" id="MBC1302590.1"/>
    </source>
</evidence>
<keyword evidence="5 7" id="KW-0472">Membrane</keyword>
<evidence type="ECO:0000256" key="1">
    <source>
        <dbReference type="ARBA" id="ARBA00004651"/>
    </source>
</evidence>
<gene>
    <name evidence="8" type="ORF">GNE12_11770</name>
</gene>
<dbReference type="Pfam" id="PF00893">
    <property type="entry name" value="Multi_Drug_Res"/>
    <property type="match status" value="1"/>
</dbReference>
<evidence type="ECO:0000256" key="4">
    <source>
        <dbReference type="ARBA" id="ARBA00022989"/>
    </source>
</evidence>
<reference evidence="8 9" key="1">
    <citation type="submission" date="2019-11" db="EMBL/GenBank/DDBJ databases">
        <title>Comparison of genomes from free-living endosymbiotic cyanobacteria isolated from Azolla.</title>
        <authorList>
            <person name="Thiel T."/>
            <person name="Pratte B."/>
        </authorList>
    </citation>
    <scope>NUCLEOTIDE SEQUENCE [LARGE SCALE GENOMIC DNA]</scope>
    <source>
        <strain evidence="8 9">N2B</strain>
    </source>
</reference>
<proteinExistence type="inferred from homology"/>
<feature type="transmembrane region" description="Helical" evidence="7">
    <location>
        <begin position="90"/>
        <end position="109"/>
    </location>
</feature>
<accession>A0ABR6S8A5</accession>
<evidence type="ECO:0000256" key="6">
    <source>
        <dbReference type="RuleBase" id="RU003942"/>
    </source>
</evidence>
<protein>
    <submittedName>
        <fullName evidence="8">Small multidrug resistance protein</fullName>
    </submittedName>
</protein>
<keyword evidence="4 7" id="KW-1133">Transmembrane helix</keyword>
<comment type="subcellular location">
    <subcellularLocation>
        <location evidence="1 6">Cell membrane</location>
        <topology evidence="1 6">Multi-pass membrane protein</topology>
    </subcellularLocation>
</comment>
<organism evidence="8 9">
    <name type="scientific">Trichormus variabilis N2B</name>
    <dbReference type="NCBI Taxonomy" id="2681315"/>
    <lineage>
        <taxon>Bacteria</taxon>
        <taxon>Bacillati</taxon>
        <taxon>Cyanobacteriota</taxon>
        <taxon>Cyanophyceae</taxon>
        <taxon>Nostocales</taxon>
        <taxon>Nostocaceae</taxon>
        <taxon>Trichormus</taxon>
    </lineage>
</organism>
<dbReference type="SUPFAM" id="SSF103481">
    <property type="entry name" value="Multidrug resistance efflux transporter EmrE"/>
    <property type="match status" value="1"/>
</dbReference>